<name>A0ABV0F640_9ENTE</name>
<protein>
    <recommendedName>
        <fullName evidence="3">Phage protein</fullName>
    </recommendedName>
</protein>
<comment type="caution">
    <text evidence="1">The sequence shown here is derived from an EMBL/GenBank/DDBJ whole genome shotgun (WGS) entry which is preliminary data.</text>
</comment>
<dbReference type="Proteomes" id="UP001429357">
    <property type="component" value="Unassembled WGS sequence"/>
</dbReference>
<accession>A0ABV0F640</accession>
<dbReference type="EMBL" id="MAEI02000001">
    <property type="protein sequence ID" value="MEO1782522.1"/>
    <property type="molecule type" value="Genomic_DNA"/>
</dbReference>
<sequence length="60" mass="6831">MQVNEYDGVLLKDGREAIVIEKFDDTHFMVDAAQTAEEWGITDITIEDIEKVTTKARTTK</sequence>
<evidence type="ECO:0000313" key="2">
    <source>
        <dbReference type="Proteomes" id="UP001429357"/>
    </source>
</evidence>
<evidence type="ECO:0008006" key="3">
    <source>
        <dbReference type="Google" id="ProtNLM"/>
    </source>
</evidence>
<evidence type="ECO:0000313" key="1">
    <source>
        <dbReference type="EMBL" id="MEO1782522.1"/>
    </source>
</evidence>
<reference evidence="2" key="1">
    <citation type="submission" date="2016-06" db="EMBL/GenBank/DDBJ databases">
        <title>Four novel species of enterococci isolated from chicken manure.</title>
        <authorList>
            <person name="Van Tyne D."/>
        </authorList>
    </citation>
    <scope>NUCLEOTIDE SEQUENCE [LARGE SCALE GENOMIC DNA]</scope>
    <source>
        <strain evidence="2">JM9A</strain>
    </source>
</reference>
<gene>
    <name evidence="1" type="ORF">BAU18_002134</name>
</gene>
<proteinExistence type="predicted"/>
<dbReference type="RefSeq" id="WP_161870030.1">
    <property type="nucleotide sequence ID" value="NZ_MAEI02000001.1"/>
</dbReference>
<reference evidence="1 2" key="2">
    <citation type="submission" date="2024-02" db="EMBL/GenBank/DDBJ databases">
        <title>The Genome Sequence of Enterococcus diestrammenae JM9A.</title>
        <authorList>
            <person name="Earl A."/>
            <person name="Manson A."/>
            <person name="Gilmore M."/>
            <person name="Sanders J."/>
            <person name="Shea T."/>
            <person name="Howe W."/>
            <person name="Livny J."/>
            <person name="Cuomo C."/>
            <person name="Neafsey D."/>
            <person name="Birren B."/>
        </authorList>
    </citation>
    <scope>NUCLEOTIDE SEQUENCE [LARGE SCALE GENOMIC DNA]</scope>
    <source>
        <strain evidence="1 2">JM9A</strain>
    </source>
</reference>
<organism evidence="1 2">
    <name type="scientific">Enterococcus diestrammenae</name>
    <dbReference type="NCBI Taxonomy" id="1155073"/>
    <lineage>
        <taxon>Bacteria</taxon>
        <taxon>Bacillati</taxon>
        <taxon>Bacillota</taxon>
        <taxon>Bacilli</taxon>
        <taxon>Lactobacillales</taxon>
        <taxon>Enterococcaceae</taxon>
        <taxon>Enterococcus</taxon>
    </lineage>
</organism>
<keyword evidence="2" id="KW-1185">Reference proteome</keyword>